<evidence type="ECO:0000256" key="3">
    <source>
        <dbReference type="ARBA" id="ARBA00022448"/>
    </source>
</evidence>
<protein>
    <submittedName>
        <fullName evidence="9">Iron ABC transporter permease</fullName>
    </submittedName>
</protein>
<feature type="transmembrane region" description="Helical" evidence="8">
    <location>
        <begin position="176"/>
        <end position="199"/>
    </location>
</feature>
<keyword evidence="6 8" id="KW-1133">Transmembrane helix</keyword>
<dbReference type="AlphaFoldDB" id="A0A5C1DFR1"/>
<dbReference type="GO" id="GO:0005886">
    <property type="term" value="C:plasma membrane"/>
    <property type="evidence" value="ECO:0007669"/>
    <property type="project" value="UniProtKB-SubCell"/>
</dbReference>
<evidence type="ECO:0000256" key="8">
    <source>
        <dbReference type="SAM" id="Phobius"/>
    </source>
</evidence>
<organism evidence="9 10">
    <name type="scientific">Chromobacterium paludis</name>
    <dbReference type="NCBI Taxonomy" id="2605945"/>
    <lineage>
        <taxon>Bacteria</taxon>
        <taxon>Pseudomonadati</taxon>
        <taxon>Pseudomonadota</taxon>
        <taxon>Betaproteobacteria</taxon>
        <taxon>Neisseriales</taxon>
        <taxon>Chromobacteriaceae</taxon>
        <taxon>Chromobacterium</taxon>
    </lineage>
</organism>
<feature type="transmembrane region" description="Helical" evidence="8">
    <location>
        <begin position="266"/>
        <end position="295"/>
    </location>
</feature>
<feature type="transmembrane region" description="Helical" evidence="8">
    <location>
        <begin position="120"/>
        <end position="140"/>
    </location>
</feature>
<feature type="transmembrane region" description="Helical" evidence="8">
    <location>
        <begin position="333"/>
        <end position="353"/>
    </location>
</feature>
<keyword evidence="3" id="KW-0813">Transport</keyword>
<keyword evidence="4" id="KW-1003">Cell membrane</keyword>
<dbReference type="Gene3D" id="1.10.3470.10">
    <property type="entry name" value="ABC transporter involved in vitamin B12 uptake, BtuC"/>
    <property type="match status" value="1"/>
</dbReference>
<gene>
    <name evidence="9" type="ORF">FYK34_04180</name>
</gene>
<name>A0A5C1DFR1_9NEIS</name>
<feature type="transmembrane region" description="Helical" evidence="8">
    <location>
        <begin position="219"/>
        <end position="236"/>
    </location>
</feature>
<evidence type="ECO:0000256" key="4">
    <source>
        <dbReference type="ARBA" id="ARBA00022475"/>
    </source>
</evidence>
<evidence type="ECO:0000313" key="9">
    <source>
        <dbReference type="EMBL" id="QEL54819.1"/>
    </source>
</evidence>
<evidence type="ECO:0000256" key="5">
    <source>
        <dbReference type="ARBA" id="ARBA00022692"/>
    </source>
</evidence>
<dbReference type="CDD" id="cd06550">
    <property type="entry name" value="TM_ABC_iron-siderophores_like"/>
    <property type="match status" value="1"/>
</dbReference>
<feature type="transmembrane region" description="Helical" evidence="8">
    <location>
        <begin position="146"/>
        <end position="164"/>
    </location>
</feature>
<dbReference type="InterPro" id="IPR000522">
    <property type="entry name" value="ABC_transptr_permease_BtuC"/>
</dbReference>
<evidence type="ECO:0000313" key="10">
    <source>
        <dbReference type="Proteomes" id="UP000322079"/>
    </source>
</evidence>
<evidence type="ECO:0000256" key="7">
    <source>
        <dbReference type="ARBA" id="ARBA00023136"/>
    </source>
</evidence>
<dbReference type="Proteomes" id="UP000322079">
    <property type="component" value="Chromosome"/>
</dbReference>
<dbReference type="PANTHER" id="PTHR30472:SF25">
    <property type="entry name" value="ABC TRANSPORTER PERMEASE PROTEIN MJ0876-RELATED"/>
    <property type="match status" value="1"/>
</dbReference>
<accession>A0A5C1DFR1</accession>
<dbReference type="Pfam" id="PF01032">
    <property type="entry name" value="FecCD"/>
    <property type="match status" value="1"/>
</dbReference>
<feature type="transmembrane region" description="Helical" evidence="8">
    <location>
        <begin position="43"/>
        <end position="64"/>
    </location>
</feature>
<evidence type="ECO:0000256" key="2">
    <source>
        <dbReference type="ARBA" id="ARBA00007935"/>
    </source>
</evidence>
<proteinExistence type="inferred from homology"/>
<dbReference type="EMBL" id="CP043473">
    <property type="protein sequence ID" value="QEL54819.1"/>
    <property type="molecule type" value="Genomic_DNA"/>
</dbReference>
<keyword evidence="7 8" id="KW-0472">Membrane</keyword>
<evidence type="ECO:0000256" key="6">
    <source>
        <dbReference type="ARBA" id="ARBA00022989"/>
    </source>
</evidence>
<evidence type="ECO:0000256" key="1">
    <source>
        <dbReference type="ARBA" id="ARBA00004651"/>
    </source>
</evidence>
<feature type="transmembrane region" description="Helical" evidence="8">
    <location>
        <begin position="84"/>
        <end position="108"/>
    </location>
</feature>
<comment type="subcellular location">
    <subcellularLocation>
        <location evidence="1">Cell membrane</location>
        <topology evidence="1">Multi-pass membrane protein</topology>
    </subcellularLocation>
</comment>
<sequence length="361" mass="38103">MAPCAPRAGCPTNPTACSTCRTCSACADPTEGPRPSLPLAMRLAPLISLLLCLLSATAIASLFHHSHLRLDSLLRLDPQPQLEWQLLLELTLPRLLAAACAGALLASAGAAVQARFRNPLAEPGLIGINSGGALAAALALSLGAGLYGVALAGFAGGLAALLLVRLLGSDRDGNRLILSGLAVSTLLGSLLTLLLTTLPDGSLRVVTFWLMGSFASVEWPQTLILLVATPLIWLGLHRNWRFLNALQLGTSTAYYLGFHVRRQEWIVILLAALAAGLVVANCGMIGFVGLMAPHLARQLVGSDSRRLLLTAPLLGAWLSLSSDWLARSLLAPAELPVGVITSLLGAPFFLWLLRRQEDRHA</sequence>
<dbReference type="GO" id="GO:0022857">
    <property type="term" value="F:transmembrane transporter activity"/>
    <property type="evidence" value="ECO:0007669"/>
    <property type="project" value="InterPro"/>
</dbReference>
<dbReference type="KEGG" id="chrm:FYK34_04180"/>
<dbReference type="PANTHER" id="PTHR30472">
    <property type="entry name" value="FERRIC ENTEROBACTIN TRANSPORT SYSTEM PERMEASE PROTEIN"/>
    <property type="match status" value="1"/>
</dbReference>
<keyword evidence="5 8" id="KW-0812">Transmembrane</keyword>
<keyword evidence="10" id="KW-1185">Reference proteome</keyword>
<comment type="similarity">
    <text evidence="2">Belongs to the binding-protein-dependent transport system permease family. FecCD subfamily.</text>
</comment>
<reference evidence="9 10" key="1">
    <citation type="submission" date="2019-08" db="EMBL/GenBank/DDBJ databases">
        <title>Chromobacterium paludis, a novel bacterium isolated from a Maryland marsh pond.</title>
        <authorList>
            <person name="Blackburn M.B."/>
            <person name="Gundersen-Rindal D.E."/>
        </authorList>
    </citation>
    <scope>NUCLEOTIDE SEQUENCE [LARGE SCALE GENOMIC DNA]</scope>
    <source>
        <strain evidence="10">IIBBL 257-1</strain>
    </source>
</reference>
<dbReference type="InterPro" id="IPR037294">
    <property type="entry name" value="ABC_BtuC-like"/>
</dbReference>
<dbReference type="SUPFAM" id="SSF81345">
    <property type="entry name" value="ABC transporter involved in vitamin B12 uptake, BtuC"/>
    <property type="match status" value="1"/>
</dbReference>